<feature type="transmembrane region" description="Helical" evidence="7">
    <location>
        <begin position="160"/>
        <end position="182"/>
    </location>
</feature>
<feature type="transmembrane region" description="Helical" evidence="7">
    <location>
        <begin position="61"/>
        <end position="85"/>
    </location>
</feature>
<feature type="transmembrane region" description="Helical" evidence="7">
    <location>
        <begin position="370"/>
        <end position="391"/>
    </location>
</feature>
<feature type="transmembrane region" description="Helical" evidence="7">
    <location>
        <begin position="37"/>
        <end position="55"/>
    </location>
</feature>
<evidence type="ECO:0000256" key="3">
    <source>
        <dbReference type="ARBA" id="ARBA00022475"/>
    </source>
</evidence>
<feature type="transmembrane region" description="Helical" evidence="7">
    <location>
        <begin position="308"/>
        <end position="332"/>
    </location>
</feature>
<evidence type="ECO:0000256" key="1">
    <source>
        <dbReference type="ARBA" id="ARBA00004651"/>
    </source>
</evidence>
<sequence>MTKPSIGKRAEAAVGEATGDVSGRAASGVLWLTVQKWAVRLLGFVTIAVLTRLLSPADFGTVAAASTVLPFFFLLADLGFAAYIVQVDKSDQRMLSTAFWFSLGAGGVLCATLFGLAPVLAVVFHDDGVRPVLQALSLWVVLTAAGSVPMALLRRGMRFGVLAGQGAAAAGVAQVVAMIMAFSGFGVWALVAQSLVAPAITTVLAWITSRWRPTFAFSRAEFRVMGAFGGQVLGVEFVAMLRAWGEAAVISAVLGIGAFGYMTIAQRLVQVVQDLTGSAIVPVTQVAFAKIRDDEERLLAAYLRALRLTYFALSLPLTMLAVAAPLVVPIVFGRGWDQSYPVAQILALAGILSVGAWLDNGLFYGVGRPGTWFVYALVIDGITFGTTAALSRLGLVVIAWGFLGVCVVATVTRWFLTARVLGARARVVAGPFVFVAVAVVGSAAAGWGVRAATVALPSWAALLLIGCAVLAVHLLATRLLAPRVLPDALALLGRSRIGARIRGLSRMRTARGGSWKNRIRSAASPAGEGEHT</sequence>
<dbReference type="EMBL" id="JAVFCB010000005">
    <property type="protein sequence ID" value="MDQ4214264.1"/>
    <property type="molecule type" value="Genomic_DNA"/>
</dbReference>
<accession>A0ABU0XHV8</accession>
<feature type="transmembrane region" description="Helical" evidence="7">
    <location>
        <begin position="97"/>
        <end position="124"/>
    </location>
</feature>
<evidence type="ECO:0000256" key="7">
    <source>
        <dbReference type="SAM" id="Phobius"/>
    </source>
</evidence>
<evidence type="ECO:0000256" key="5">
    <source>
        <dbReference type="ARBA" id="ARBA00022989"/>
    </source>
</evidence>
<feature type="transmembrane region" description="Helical" evidence="7">
    <location>
        <begin position="247"/>
        <end position="264"/>
    </location>
</feature>
<feature type="transmembrane region" description="Helical" evidence="7">
    <location>
        <begin position="188"/>
        <end position="208"/>
    </location>
</feature>
<keyword evidence="4 7" id="KW-0812">Transmembrane</keyword>
<evidence type="ECO:0000256" key="6">
    <source>
        <dbReference type="ARBA" id="ARBA00023136"/>
    </source>
</evidence>
<feature type="transmembrane region" description="Helical" evidence="7">
    <location>
        <begin position="428"/>
        <end position="449"/>
    </location>
</feature>
<name>A0ABU0XHV8_9MICO</name>
<evidence type="ECO:0000256" key="4">
    <source>
        <dbReference type="ARBA" id="ARBA00022692"/>
    </source>
</evidence>
<keyword evidence="5 7" id="KW-1133">Transmembrane helix</keyword>
<comment type="subcellular location">
    <subcellularLocation>
        <location evidence="1">Cell membrane</location>
        <topology evidence="1">Multi-pass membrane protein</topology>
    </subcellularLocation>
</comment>
<evidence type="ECO:0000256" key="2">
    <source>
        <dbReference type="ARBA" id="ARBA00007430"/>
    </source>
</evidence>
<feature type="transmembrane region" description="Helical" evidence="7">
    <location>
        <begin position="455"/>
        <end position="476"/>
    </location>
</feature>
<comment type="caution">
    <text evidence="8">The sequence shown here is derived from an EMBL/GenBank/DDBJ whole genome shotgun (WGS) entry which is preliminary data.</text>
</comment>
<keyword evidence="6 7" id="KW-0472">Membrane</keyword>
<keyword evidence="9" id="KW-1185">Reference proteome</keyword>
<feature type="transmembrane region" description="Helical" evidence="7">
    <location>
        <begin position="338"/>
        <end position="358"/>
    </location>
</feature>
<dbReference type="InterPro" id="IPR050833">
    <property type="entry name" value="Poly_Biosynth_Transport"/>
</dbReference>
<proteinExistence type="inferred from homology"/>
<protein>
    <submittedName>
        <fullName evidence="8">Lipopolysaccharide biosynthesis protein</fullName>
    </submittedName>
</protein>
<dbReference type="PANTHER" id="PTHR30250:SF10">
    <property type="entry name" value="LIPOPOLYSACCHARIDE BIOSYNTHESIS PROTEIN WZXC"/>
    <property type="match status" value="1"/>
</dbReference>
<dbReference type="Proteomes" id="UP001230289">
    <property type="component" value="Unassembled WGS sequence"/>
</dbReference>
<dbReference type="RefSeq" id="WP_308489201.1">
    <property type="nucleotide sequence ID" value="NZ_JAVFCB010000005.1"/>
</dbReference>
<reference evidence="8 9" key="1">
    <citation type="submission" date="2023-08" db="EMBL/GenBank/DDBJ databases">
        <title>Microbacterium sp. nov., isolated from a waste landfill.</title>
        <authorList>
            <person name="Wen W."/>
        </authorList>
    </citation>
    <scope>NUCLEOTIDE SEQUENCE [LARGE SCALE GENOMIC DNA]</scope>
    <source>
        <strain evidence="8 9">ASV81</strain>
    </source>
</reference>
<gene>
    <name evidence="8" type="ORF">RBR11_10095</name>
</gene>
<comment type="similarity">
    <text evidence="2">Belongs to the polysaccharide synthase family.</text>
</comment>
<dbReference type="CDD" id="cd13127">
    <property type="entry name" value="MATE_tuaB_like"/>
    <property type="match status" value="1"/>
</dbReference>
<feature type="transmembrane region" description="Helical" evidence="7">
    <location>
        <begin position="136"/>
        <end position="153"/>
    </location>
</feature>
<dbReference type="Pfam" id="PF13440">
    <property type="entry name" value="Polysacc_synt_3"/>
    <property type="match status" value="1"/>
</dbReference>
<evidence type="ECO:0000313" key="9">
    <source>
        <dbReference type="Proteomes" id="UP001230289"/>
    </source>
</evidence>
<feature type="transmembrane region" description="Helical" evidence="7">
    <location>
        <begin position="220"/>
        <end position="241"/>
    </location>
</feature>
<keyword evidence="3" id="KW-1003">Cell membrane</keyword>
<feature type="transmembrane region" description="Helical" evidence="7">
    <location>
        <begin position="397"/>
        <end position="416"/>
    </location>
</feature>
<evidence type="ECO:0000313" key="8">
    <source>
        <dbReference type="EMBL" id="MDQ4214264.1"/>
    </source>
</evidence>
<organism evidence="8 9">
    <name type="scientific">Microbacterium capsulatum</name>
    <dbReference type="NCBI Taxonomy" id="3041921"/>
    <lineage>
        <taxon>Bacteria</taxon>
        <taxon>Bacillati</taxon>
        <taxon>Actinomycetota</taxon>
        <taxon>Actinomycetes</taxon>
        <taxon>Micrococcales</taxon>
        <taxon>Microbacteriaceae</taxon>
        <taxon>Microbacterium</taxon>
    </lineage>
</organism>
<dbReference type="PANTHER" id="PTHR30250">
    <property type="entry name" value="PST FAMILY PREDICTED COLANIC ACID TRANSPORTER"/>
    <property type="match status" value="1"/>
</dbReference>